<protein>
    <recommendedName>
        <fullName evidence="1">CheW-like domain-containing protein</fullName>
    </recommendedName>
</protein>
<dbReference type="InterPro" id="IPR036061">
    <property type="entry name" value="CheW-like_dom_sf"/>
</dbReference>
<dbReference type="PROSITE" id="PS50851">
    <property type="entry name" value="CHEW"/>
    <property type="match status" value="1"/>
</dbReference>
<dbReference type="Pfam" id="PF01584">
    <property type="entry name" value="CheW"/>
    <property type="match status" value="1"/>
</dbReference>
<organism evidence="2 3">
    <name type="scientific">Blastomonas fulva</name>
    <dbReference type="NCBI Taxonomy" id="1550728"/>
    <lineage>
        <taxon>Bacteria</taxon>
        <taxon>Pseudomonadati</taxon>
        <taxon>Pseudomonadota</taxon>
        <taxon>Alphaproteobacteria</taxon>
        <taxon>Sphingomonadales</taxon>
        <taxon>Sphingomonadaceae</taxon>
        <taxon>Blastomonas</taxon>
    </lineage>
</organism>
<feature type="domain" description="CheW-like" evidence="1">
    <location>
        <begin position="1"/>
        <end position="141"/>
    </location>
</feature>
<evidence type="ECO:0000313" key="2">
    <source>
        <dbReference type="EMBL" id="ASR51747.1"/>
    </source>
</evidence>
<keyword evidence="3" id="KW-1185">Reference proteome</keyword>
<dbReference type="PANTHER" id="PTHR22617">
    <property type="entry name" value="CHEMOTAXIS SENSOR HISTIDINE KINASE-RELATED"/>
    <property type="match status" value="1"/>
</dbReference>
<dbReference type="EMBL" id="CP020083">
    <property type="protein sequence ID" value="ASR51747.1"/>
    <property type="molecule type" value="Genomic_DNA"/>
</dbReference>
<dbReference type="InterPro" id="IPR039315">
    <property type="entry name" value="CheW"/>
</dbReference>
<dbReference type="Proteomes" id="UP000258016">
    <property type="component" value="Chromosome"/>
</dbReference>
<dbReference type="Gene3D" id="2.30.30.40">
    <property type="entry name" value="SH3 Domains"/>
    <property type="match status" value="1"/>
</dbReference>
<dbReference type="SMART" id="SM00260">
    <property type="entry name" value="CheW"/>
    <property type="match status" value="1"/>
</dbReference>
<evidence type="ECO:0000259" key="1">
    <source>
        <dbReference type="PROSITE" id="PS50851"/>
    </source>
</evidence>
<sequence length="144" mass="15225">MKELYLIAVISGEKVVIPAEQVDSVVNVRESVPVPSAAPFIAGLFALRSRVLTLIDCQFFVTGEPADLTPGQPAIVVNIGGCHYGLLVDAVIDVVQSVVAPAPLPGQLPAGWSDIGRALLDFDGSTYLLIDPDYMVNPALRRAA</sequence>
<dbReference type="RefSeq" id="WP_054133293.1">
    <property type="nucleotide sequence ID" value="NZ_CP020083.1"/>
</dbReference>
<dbReference type="Gene3D" id="2.40.50.180">
    <property type="entry name" value="CheA-289, Domain 4"/>
    <property type="match status" value="1"/>
</dbReference>
<dbReference type="GeneID" id="303485895"/>
<accession>A0ABN5B3W6</accession>
<proteinExistence type="predicted"/>
<evidence type="ECO:0000313" key="3">
    <source>
        <dbReference type="Proteomes" id="UP000258016"/>
    </source>
</evidence>
<reference evidence="2 3" key="1">
    <citation type="submission" date="2017-03" db="EMBL/GenBank/DDBJ databases">
        <title>Complete genome sequence of Blastomonas fulva degrading microcsystin LR.</title>
        <authorList>
            <person name="Lee H.-g."/>
            <person name="Jin L."/>
            <person name="oh H.-M."/>
        </authorList>
    </citation>
    <scope>NUCLEOTIDE SEQUENCE [LARGE SCALE GENOMIC DNA]</scope>
    <source>
        <strain evidence="2 3">T2</strain>
    </source>
</reference>
<gene>
    <name evidence="2" type="ORF">B5J99_09970</name>
</gene>
<name>A0ABN5B3W6_9SPHN</name>
<dbReference type="InterPro" id="IPR002545">
    <property type="entry name" value="CheW-lke_dom"/>
</dbReference>
<dbReference type="PANTHER" id="PTHR22617:SF23">
    <property type="entry name" value="CHEMOTAXIS PROTEIN CHEW"/>
    <property type="match status" value="1"/>
</dbReference>
<dbReference type="SUPFAM" id="SSF50341">
    <property type="entry name" value="CheW-like"/>
    <property type="match status" value="1"/>
</dbReference>